<comment type="caution">
    <text evidence="1">The sequence shown here is derived from an EMBL/GenBank/DDBJ whole genome shotgun (WGS) entry which is preliminary data.</text>
</comment>
<keyword evidence="2" id="KW-1185">Reference proteome</keyword>
<protein>
    <submittedName>
        <fullName evidence="1">Uncharacterized protein</fullName>
    </submittedName>
</protein>
<dbReference type="RefSeq" id="WP_345708955.1">
    <property type="nucleotide sequence ID" value="NZ_BAABKV010000001.1"/>
</dbReference>
<reference evidence="2" key="1">
    <citation type="journal article" date="2019" name="Int. J. Syst. Evol. Microbiol.">
        <title>The Global Catalogue of Microorganisms (GCM) 10K type strain sequencing project: providing services to taxonomists for standard genome sequencing and annotation.</title>
        <authorList>
            <consortium name="The Broad Institute Genomics Platform"/>
            <consortium name="The Broad Institute Genome Sequencing Center for Infectious Disease"/>
            <person name="Wu L."/>
            <person name="Ma J."/>
        </authorList>
    </citation>
    <scope>NUCLEOTIDE SEQUENCE [LARGE SCALE GENOMIC DNA]</scope>
    <source>
        <strain evidence="2">CGMCC 1.12859</strain>
    </source>
</reference>
<accession>A0ABW2FLP1</accession>
<dbReference type="Proteomes" id="UP001596435">
    <property type="component" value="Unassembled WGS sequence"/>
</dbReference>
<proteinExistence type="predicted"/>
<evidence type="ECO:0000313" key="1">
    <source>
        <dbReference type="EMBL" id="MFC7178194.1"/>
    </source>
</evidence>
<organism evidence="1 2">
    <name type="scientific">Kitasatospora paranensis</name>
    <dbReference type="NCBI Taxonomy" id="258053"/>
    <lineage>
        <taxon>Bacteria</taxon>
        <taxon>Bacillati</taxon>
        <taxon>Actinomycetota</taxon>
        <taxon>Actinomycetes</taxon>
        <taxon>Kitasatosporales</taxon>
        <taxon>Streptomycetaceae</taxon>
        <taxon>Kitasatospora</taxon>
    </lineage>
</organism>
<evidence type="ECO:0000313" key="2">
    <source>
        <dbReference type="Proteomes" id="UP001596435"/>
    </source>
</evidence>
<name>A0ABW2FLP1_9ACTN</name>
<dbReference type="EMBL" id="JBHTAJ010000002">
    <property type="protein sequence ID" value="MFC7178194.1"/>
    <property type="molecule type" value="Genomic_DNA"/>
</dbReference>
<sequence>MGRFVITVPGTVLQPVDDRARGVLLARLQGADPDEVGAEVPDLDVLTLDSDGGPFVLRLEVDAADRTEAGEAALQLAREAFAAAGFEGDTVATGTPVITGIDVG</sequence>
<gene>
    <name evidence="1" type="ORF">ACFQMG_01300</name>
</gene>